<evidence type="ECO:0000313" key="2">
    <source>
        <dbReference type="EMBL" id="KAG0485077.1"/>
    </source>
</evidence>
<organism evidence="2 3">
    <name type="scientific">Vanilla planifolia</name>
    <name type="common">Vanilla</name>
    <dbReference type="NCBI Taxonomy" id="51239"/>
    <lineage>
        <taxon>Eukaryota</taxon>
        <taxon>Viridiplantae</taxon>
        <taxon>Streptophyta</taxon>
        <taxon>Embryophyta</taxon>
        <taxon>Tracheophyta</taxon>
        <taxon>Spermatophyta</taxon>
        <taxon>Magnoliopsida</taxon>
        <taxon>Liliopsida</taxon>
        <taxon>Asparagales</taxon>
        <taxon>Orchidaceae</taxon>
        <taxon>Vanilloideae</taxon>
        <taxon>Vanilleae</taxon>
        <taxon>Vanilla</taxon>
    </lineage>
</organism>
<evidence type="ECO:0000256" key="1">
    <source>
        <dbReference type="SAM" id="MobiDB-lite"/>
    </source>
</evidence>
<reference evidence="2 3" key="1">
    <citation type="journal article" date="2020" name="Nat. Food">
        <title>A phased Vanilla planifolia genome enables genetic improvement of flavour and production.</title>
        <authorList>
            <person name="Hasing T."/>
            <person name="Tang H."/>
            <person name="Brym M."/>
            <person name="Khazi F."/>
            <person name="Huang T."/>
            <person name="Chambers A.H."/>
        </authorList>
    </citation>
    <scope>NUCLEOTIDE SEQUENCE [LARGE SCALE GENOMIC DNA]</scope>
    <source>
        <tissue evidence="2">Leaf</tissue>
    </source>
</reference>
<dbReference type="PANTHER" id="PTHR35505:SF1">
    <property type="entry name" value="SNF2 DOMAIN PROTEIN"/>
    <property type="match status" value="1"/>
</dbReference>
<sequence length="535" mass="59266">MDSAILQSPVDVRSPKQGIFPGADYESMLRESLDRFLAGIPGEGFDFSGFRSVLSRYLQSSVDPPLEIVWLYSAASYYESIAGKKEYVDRVRSVRNLFQILSTCSAACGGVKCIALIAPVVYDLYRCAAEDGLANVRAKKEIECLADGILSYVSICCGQSSDMDGFSSGLHSCFFDLVRAWSLSASAGGETIGVFFPLVNGEVWKKFGMEGCGIGYLAAVVIAEAFLFRLSLKVKAGSSVKDLQKDLGIWAVSSITVFHNRMFFEILLRLLLDPKALANTLLDDSEEEIVRGVLYDAVILVDYSFLQTRKEKNQYDRMTNLLVTKLIVANKAVNLARAKGDHNKAISFLNAFSTSSLPIELTELLHKQIGNVYTEKRIYNSPEAFLRWLLHLEKLGYRIFDDEDSQLANKLICEESTPYAVGSDPAVKKKTDAELFFVDRGEPSDEAMEPMDAVFSAAAQAMKQFGINGRVKRKEARDETGKMFKSIRYDMHSKPVEDSRRPVVSDGTSSDSEVDNPQKDDAVVVDADSDMEDSE</sequence>
<protein>
    <submittedName>
        <fullName evidence="2">Uncharacterized protein</fullName>
    </submittedName>
</protein>
<feature type="compositionally biased region" description="Basic and acidic residues" evidence="1">
    <location>
        <begin position="475"/>
        <end position="503"/>
    </location>
</feature>
<name>A0A835V4F7_VANPL</name>
<keyword evidence="3" id="KW-1185">Reference proteome</keyword>
<dbReference type="EMBL" id="JADCNL010000004">
    <property type="protein sequence ID" value="KAG0485077.1"/>
    <property type="molecule type" value="Genomic_DNA"/>
</dbReference>
<gene>
    <name evidence="2" type="ORF">HPP92_009156</name>
</gene>
<dbReference type="Proteomes" id="UP000636800">
    <property type="component" value="Unassembled WGS sequence"/>
</dbReference>
<dbReference type="PANTHER" id="PTHR35505">
    <property type="entry name" value="OS01G0600300 PROTEIN"/>
    <property type="match status" value="1"/>
</dbReference>
<accession>A0A835V4F7</accession>
<feature type="region of interest" description="Disordered" evidence="1">
    <location>
        <begin position="474"/>
        <end position="535"/>
    </location>
</feature>
<dbReference type="AlphaFoldDB" id="A0A835V4F7"/>
<dbReference type="OrthoDB" id="6132182at2759"/>
<comment type="caution">
    <text evidence="2">The sequence shown here is derived from an EMBL/GenBank/DDBJ whole genome shotgun (WGS) entry which is preliminary data.</text>
</comment>
<evidence type="ECO:0000313" key="3">
    <source>
        <dbReference type="Proteomes" id="UP000636800"/>
    </source>
</evidence>
<proteinExistence type="predicted"/>